<comment type="caution">
    <text evidence="2">The sequence shown here is derived from an EMBL/GenBank/DDBJ whole genome shotgun (WGS) entry which is preliminary data.</text>
</comment>
<keyword evidence="2" id="KW-0436">Ligase</keyword>
<protein>
    <submittedName>
        <fullName evidence="2">tRNA lysidine(34) synthetase TilS</fullName>
        <ecNumber evidence="2">6.3.4.19</ecNumber>
    </submittedName>
</protein>
<dbReference type="InterPro" id="IPR020825">
    <property type="entry name" value="Phe-tRNA_synthase-like_B3/B4"/>
</dbReference>
<dbReference type="EMBL" id="WJJP01000240">
    <property type="protein sequence ID" value="MBD3324469.1"/>
    <property type="molecule type" value="Genomic_DNA"/>
</dbReference>
<dbReference type="Gene3D" id="3.50.40.10">
    <property type="entry name" value="Phenylalanyl-trna Synthetase, Chain B, domain 3"/>
    <property type="match status" value="1"/>
</dbReference>
<proteinExistence type="predicted"/>
<dbReference type="GO" id="GO:0005737">
    <property type="term" value="C:cytoplasm"/>
    <property type="evidence" value="ECO:0007669"/>
    <property type="project" value="InterPro"/>
</dbReference>
<dbReference type="Pfam" id="PF11734">
    <property type="entry name" value="TilS_C"/>
    <property type="match status" value="1"/>
</dbReference>
<dbReference type="GO" id="GO:0008033">
    <property type="term" value="P:tRNA processing"/>
    <property type="evidence" value="ECO:0007669"/>
    <property type="project" value="InterPro"/>
</dbReference>
<gene>
    <name evidence="2" type="primary">tilS</name>
    <name evidence="2" type="ORF">GF339_07780</name>
</gene>
<feature type="domain" description="Lysidine-tRNA(Ile) synthetase C-terminal" evidence="1">
    <location>
        <begin position="78"/>
        <end position="150"/>
    </location>
</feature>
<reference evidence="2" key="1">
    <citation type="submission" date="2019-11" db="EMBL/GenBank/DDBJ databases">
        <title>Microbial mats filling the niche in hypersaline microbial mats.</title>
        <authorList>
            <person name="Wong H.L."/>
            <person name="Macleod F.I."/>
            <person name="White R.A. III"/>
            <person name="Burns B.P."/>
        </authorList>
    </citation>
    <scope>NUCLEOTIDE SEQUENCE</scope>
    <source>
        <strain evidence="2">Rbin_158</strain>
    </source>
</reference>
<name>A0A9D5JUQ1_9BACT</name>
<dbReference type="EC" id="6.3.4.19" evidence="2"/>
<dbReference type="GO" id="GO:0032267">
    <property type="term" value="F:tRNA(Ile)-lysidine synthase activity"/>
    <property type="evidence" value="ECO:0007669"/>
    <property type="project" value="UniProtKB-EC"/>
</dbReference>
<accession>A0A9D5JUQ1</accession>
<organism evidence="2 3">
    <name type="scientific">candidate division KSB3 bacterium</name>
    <dbReference type="NCBI Taxonomy" id="2044937"/>
    <lineage>
        <taxon>Bacteria</taxon>
        <taxon>candidate division KSB3</taxon>
    </lineage>
</organism>
<dbReference type="NCBIfam" id="TIGR02433">
    <property type="entry name" value="lysidine_TilS_C"/>
    <property type="match status" value="1"/>
</dbReference>
<dbReference type="InterPro" id="IPR012796">
    <property type="entry name" value="Lysidine-tRNA-synth_C"/>
</dbReference>
<evidence type="ECO:0000313" key="3">
    <source>
        <dbReference type="Proteomes" id="UP000649604"/>
    </source>
</evidence>
<dbReference type="SUPFAM" id="SSF56037">
    <property type="entry name" value="PheT/TilS domain"/>
    <property type="match status" value="1"/>
</dbReference>
<sequence length="155" mass="17775">MARRSYDWGYLQPAFSERPRVSDAAVQIALPGSTLFQQMRIETAVVNTSRGAEYIQGARQEPEGWMQYLDYDRLVFPLIARFRRAGDTFRPLGMQGKKSLKKFFIDRKVPRHKRKSIPVLVDGDGIIGIVGVSIAERVKITPQTRTIVAIRVYYR</sequence>
<dbReference type="SMART" id="SM00977">
    <property type="entry name" value="TilS_C"/>
    <property type="match status" value="1"/>
</dbReference>
<dbReference type="GO" id="GO:0005524">
    <property type="term" value="F:ATP binding"/>
    <property type="evidence" value="ECO:0007669"/>
    <property type="project" value="InterPro"/>
</dbReference>
<dbReference type="Proteomes" id="UP000649604">
    <property type="component" value="Unassembled WGS sequence"/>
</dbReference>
<evidence type="ECO:0000313" key="2">
    <source>
        <dbReference type="EMBL" id="MBD3324469.1"/>
    </source>
</evidence>
<dbReference type="AlphaFoldDB" id="A0A9D5JUQ1"/>
<evidence type="ECO:0000259" key="1">
    <source>
        <dbReference type="SMART" id="SM00977"/>
    </source>
</evidence>